<dbReference type="HOGENOM" id="CLU_3232907_0_0_6"/>
<name>A0A0H3DV81_EDWTF</name>
<protein>
    <submittedName>
        <fullName evidence="1">Uncharacterized protein</fullName>
    </submittedName>
</protein>
<gene>
    <name evidence="1" type="ordered locus">ETAF_1746</name>
</gene>
<dbReference type="KEGG" id="etd:ETAF_1746"/>
<organism evidence="1 2">
    <name type="scientific">Edwardsiella tarda (strain FL6-60)</name>
    <dbReference type="NCBI Taxonomy" id="718251"/>
    <lineage>
        <taxon>Bacteria</taxon>
        <taxon>Pseudomonadati</taxon>
        <taxon>Pseudomonadota</taxon>
        <taxon>Gammaproteobacteria</taxon>
        <taxon>Enterobacterales</taxon>
        <taxon>Hafniaceae</taxon>
        <taxon>Edwardsiella</taxon>
    </lineage>
</organism>
<proteinExistence type="predicted"/>
<reference evidence="2" key="1">
    <citation type="submission" date="2010-08" db="EMBL/GenBank/DDBJ databases">
        <title>Genome comparisons of Edwardsiella bacteria analysed using deep sequencing technology.</title>
        <authorList>
            <person name="van Soest J.J."/>
            <person name="Henkel C.V."/>
            <person name="Jansen H.J."/>
            <person name="van den Hondel C.A.M.J.J."/>
            <person name="Bloemberg G.V."/>
            <person name="Meijer A.H."/>
            <person name="Spaink H.P."/>
        </authorList>
    </citation>
    <scope>NUCLEOTIDE SEQUENCE [LARGE SCALE GENOMIC DNA]</scope>
    <source>
        <strain evidence="2">FL6-60</strain>
    </source>
</reference>
<evidence type="ECO:0000313" key="1">
    <source>
        <dbReference type="EMBL" id="ADM41854.1"/>
    </source>
</evidence>
<evidence type="ECO:0000313" key="2">
    <source>
        <dbReference type="Proteomes" id="UP000002230"/>
    </source>
</evidence>
<accession>A0A0H3DV81</accession>
<dbReference type="AlphaFoldDB" id="A0A0H3DV81"/>
<keyword evidence="2" id="KW-1185">Reference proteome</keyword>
<dbReference type="PATRIC" id="fig|718251.5.peg.1811"/>
<sequence>MTIGHNYLLQMTKKLLWQRPHTVKSDFIESAYKFIYPVYFLGC</sequence>
<reference evidence="1 2" key="2">
    <citation type="journal article" date="2011" name="BMC Immunol.">
        <title>Comparison of static immersion and intravenous injection systems for exposure of zebrafish embryos to the natural pathogen Edwardsiella tarda.</title>
        <authorList>
            <person name="van Soest J.J."/>
            <person name="Stockhammer O.W."/>
            <person name="Ordas A."/>
            <person name="Bloemberg G.V."/>
            <person name="Spaink H.P."/>
            <person name="Meijer A.H."/>
        </authorList>
    </citation>
    <scope>NUCLEOTIDE SEQUENCE [LARGE SCALE GENOMIC DNA]</scope>
    <source>
        <strain evidence="1 2">FL6-60</strain>
    </source>
</reference>
<dbReference type="Proteomes" id="UP000002230">
    <property type="component" value="Chromosome"/>
</dbReference>
<dbReference type="EMBL" id="CP002154">
    <property type="protein sequence ID" value="ADM41854.1"/>
    <property type="molecule type" value="Genomic_DNA"/>
</dbReference>